<dbReference type="KEGG" id="dbc:MFMK1_001308"/>
<organism evidence="2 3">
    <name type="scientific">Metallumcola ferriviriculae</name>
    <dbReference type="NCBI Taxonomy" id="3039180"/>
    <lineage>
        <taxon>Bacteria</taxon>
        <taxon>Bacillati</taxon>
        <taxon>Bacillota</taxon>
        <taxon>Clostridia</taxon>
        <taxon>Neomoorellales</taxon>
        <taxon>Desulfitibacteraceae</taxon>
        <taxon>Metallumcola</taxon>
    </lineage>
</organism>
<sequence length="126" mass="14411">MAKKRVFISFAIQDVRYRDLLKGQALNTNSPFEYVDMSAKKAWDSKWKTNCRTRIKGCGGVIALISKHTRLADGAKWEMQCANYEGIPMIGVHIHKDDKGQISPQLAGRKVIEWKWEGIKKFINSI</sequence>
<accession>A0AAU0ULP6</accession>
<evidence type="ECO:0000313" key="2">
    <source>
        <dbReference type="EMBL" id="WRO21498.1"/>
    </source>
</evidence>
<gene>
    <name evidence="2" type="ORF">MFMK1_001308</name>
</gene>
<keyword evidence="3" id="KW-1185">Reference proteome</keyword>
<evidence type="ECO:0000313" key="3">
    <source>
        <dbReference type="Proteomes" id="UP001329915"/>
    </source>
</evidence>
<dbReference type="AlphaFoldDB" id="A0AAU0ULP6"/>
<dbReference type="InterPro" id="IPR015032">
    <property type="entry name" value="ThsB__TIR-like_domain"/>
</dbReference>
<dbReference type="Proteomes" id="UP001329915">
    <property type="component" value="Chromosome"/>
</dbReference>
<dbReference type="Gene3D" id="3.40.50.11200">
    <property type="match status" value="1"/>
</dbReference>
<evidence type="ECO:0000259" key="1">
    <source>
        <dbReference type="Pfam" id="PF08937"/>
    </source>
</evidence>
<dbReference type="SUPFAM" id="SSF52206">
    <property type="entry name" value="Hypothetical protein MTH538"/>
    <property type="match status" value="1"/>
</dbReference>
<dbReference type="Pfam" id="PF08937">
    <property type="entry name" value="ThsB_TIR"/>
    <property type="match status" value="1"/>
</dbReference>
<dbReference type="EMBL" id="CP121694">
    <property type="protein sequence ID" value="WRO21498.1"/>
    <property type="molecule type" value="Genomic_DNA"/>
</dbReference>
<reference evidence="2 3" key="1">
    <citation type="submission" date="2023-04" db="EMBL/GenBank/DDBJ databases">
        <authorList>
            <person name="Hsu D."/>
        </authorList>
    </citation>
    <scope>NUCLEOTIDE SEQUENCE [LARGE SCALE GENOMIC DNA]</scope>
    <source>
        <strain evidence="2 3">MK1</strain>
    </source>
</reference>
<name>A0AAU0ULP6_9FIRM</name>
<feature type="domain" description="Thoeris protein ThsB TIR-like" evidence="1">
    <location>
        <begin position="7"/>
        <end position="98"/>
    </location>
</feature>
<proteinExistence type="predicted"/>
<protein>
    <submittedName>
        <fullName evidence="2">TIR domain-containing protein</fullName>
    </submittedName>
</protein>
<dbReference type="InterPro" id="IPR036490">
    <property type="entry name" value="ThsB_TIR-like_sf"/>
</dbReference>